<keyword evidence="3" id="KW-1185">Reference proteome</keyword>
<protein>
    <submittedName>
        <fullName evidence="2">Uncharacterized protein</fullName>
    </submittedName>
</protein>
<feature type="region of interest" description="Disordered" evidence="1">
    <location>
        <begin position="370"/>
        <end position="406"/>
    </location>
</feature>
<evidence type="ECO:0000256" key="1">
    <source>
        <dbReference type="SAM" id="MobiDB-lite"/>
    </source>
</evidence>
<gene>
    <name evidence="2" type="ORF">PR048_006191</name>
</gene>
<proteinExistence type="predicted"/>
<comment type="caution">
    <text evidence="2">The sequence shown here is derived from an EMBL/GenBank/DDBJ whole genome shotgun (WGS) entry which is preliminary data.</text>
</comment>
<reference evidence="2 3" key="1">
    <citation type="submission" date="2023-02" db="EMBL/GenBank/DDBJ databases">
        <title>LHISI_Scaffold_Assembly.</title>
        <authorList>
            <person name="Stuart O.P."/>
            <person name="Cleave R."/>
            <person name="Magrath M.J.L."/>
            <person name="Mikheyev A.S."/>
        </authorList>
    </citation>
    <scope>NUCLEOTIDE SEQUENCE [LARGE SCALE GENOMIC DNA]</scope>
    <source>
        <strain evidence="2">Daus_M_001</strain>
        <tissue evidence="2">Leg muscle</tissue>
    </source>
</reference>
<organism evidence="2 3">
    <name type="scientific">Dryococelus australis</name>
    <dbReference type="NCBI Taxonomy" id="614101"/>
    <lineage>
        <taxon>Eukaryota</taxon>
        <taxon>Metazoa</taxon>
        <taxon>Ecdysozoa</taxon>
        <taxon>Arthropoda</taxon>
        <taxon>Hexapoda</taxon>
        <taxon>Insecta</taxon>
        <taxon>Pterygota</taxon>
        <taxon>Neoptera</taxon>
        <taxon>Polyneoptera</taxon>
        <taxon>Phasmatodea</taxon>
        <taxon>Verophasmatodea</taxon>
        <taxon>Anareolatae</taxon>
        <taxon>Phasmatidae</taxon>
        <taxon>Eurycanthinae</taxon>
        <taxon>Dryococelus</taxon>
    </lineage>
</organism>
<accession>A0ABQ9IAB0</accession>
<name>A0ABQ9IAB0_9NEOP</name>
<dbReference type="Proteomes" id="UP001159363">
    <property type="component" value="Chromosome 2"/>
</dbReference>
<sequence>MYVCEELTMLSAACFRIRSVDFKSAHFIVNGLYRKIIQDELPCQSRDINRKSSSGRFIAKSENSTALRPFAVRGRSSERERERGREREGEREREREKNHKAKGDRASSNGEGTSHVPQQVRKEPFQPAFSSSDRGKPWNTERGGAKKKYVNGEKEWRAMETGTVQANPHTTGITVHTIAGHSSGRMCLCVIETEIKREREREEERDRQAFGAKIGYNKFRVPANSSLYSDLLLLLLCIVDCNDARKFNLYLRTSRLLARGHGGVVVTLLALRLGETRFYSRRSGSWNFACGNRARRCRWSARFLGDTPSRSPFSFQHCPILATLQPHRLSRSRSEGVKRADANVYGYKRASEKWIKGIGEYGLWATKHKRDCGSRRSSGDKEDEDVATVRETNVEDTPSYSDRSPSLRRGIAVPEQRDNMTHRLALSHVSAGWEGRRPERKQPRTTATFSKFVNWCPGVQEFSDCTTCIHITHVIAKACRFASKQRLKQDPTPNAITVDSRRLKTNRTHELVFANASALEVTQ</sequence>
<feature type="region of interest" description="Disordered" evidence="1">
    <location>
        <begin position="68"/>
        <end position="144"/>
    </location>
</feature>
<feature type="compositionally biased region" description="Polar residues" evidence="1">
    <location>
        <begin position="395"/>
        <end position="404"/>
    </location>
</feature>
<feature type="compositionally biased region" description="Basic and acidic residues" evidence="1">
    <location>
        <begin position="371"/>
        <end position="380"/>
    </location>
</feature>
<evidence type="ECO:0000313" key="2">
    <source>
        <dbReference type="EMBL" id="KAJ8893591.1"/>
    </source>
</evidence>
<feature type="compositionally biased region" description="Polar residues" evidence="1">
    <location>
        <begin position="106"/>
        <end position="117"/>
    </location>
</feature>
<evidence type="ECO:0000313" key="3">
    <source>
        <dbReference type="Proteomes" id="UP001159363"/>
    </source>
</evidence>
<feature type="compositionally biased region" description="Basic and acidic residues" evidence="1">
    <location>
        <begin position="75"/>
        <end position="105"/>
    </location>
</feature>
<dbReference type="EMBL" id="JARBHB010000002">
    <property type="protein sequence ID" value="KAJ8893591.1"/>
    <property type="molecule type" value="Genomic_DNA"/>
</dbReference>